<dbReference type="Gene3D" id="3.40.630.40">
    <property type="entry name" value="Zn-dependent exopeptidases"/>
    <property type="match status" value="1"/>
</dbReference>
<protein>
    <submittedName>
        <fullName evidence="1">N-formylglutamate amidohydrolase</fullName>
    </submittedName>
</protein>
<dbReference type="STRING" id="463025.BAU08_26420"/>
<keyword evidence="1" id="KW-0378">Hydrolase</keyword>
<sequence>MRTADTPFAPYTRIGPRGTPLPLICDSPHSGVTYPADFGYAIEPDVLRTGEDTHVDELWQAIPDVGGTLILAEFPRTYIDPNREPDDIDPRLLAEAWPGAINPSEKSRIGHGLIWGKAGGRRIYDRKLSVEEVRHRIEAYHQPYHAALNRDIEAAYKQFGAVWHLNLHSMPSDSYEVLQVPGGGQLADFVLGDRDGTTCEPELVDVVENSLRASGYTVARNDPFKGVALIARLGKPAERRHSLQIEIHRGQYMNERTFEKNEKFPAMQAALTKAAQDVALYIQRQL</sequence>
<proteinExistence type="predicted"/>
<evidence type="ECO:0000313" key="2">
    <source>
        <dbReference type="Proteomes" id="UP000092213"/>
    </source>
</evidence>
<reference evidence="1 2" key="1">
    <citation type="submission" date="2016-06" db="EMBL/GenBank/DDBJ databases">
        <title>Complete genome sequences of Bordetella bronchialis and Bordetella flabilis.</title>
        <authorList>
            <person name="LiPuma J.J."/>
            <person name="Spilker T."/>
        </authorList>
    </citation>
    <scope>NUCLEOTIDE SEQUENCE [LARGE SCALE GENOMIC DNA]</scope>
    <source>
        <strain evidence="1 2">AU17976</strain>
    </source>
</reference>
<dbReference type="SUPFAM" id="SSF53187">
    <property type="entry name" value="Zn-dependent exopeptidases"/>
    <property type="match status" value="1"/>
</dbReference>
<gene>
    <name evidence="1" type="ORF">BAU08_26420</name>
</gene>
<accession>A0A193G403</accession>
<dbReference type="AlphaFoldDB" id="A0A193G403"/>
<dbReference type="Proteomes" id="UP000092213">
    <property type="component" value="Chromosome"/>
</dbReference>
<name>A0A193G403_9BORD</name>
<organism evidence="1 2">
    <name type="scientific">Bordetella bronchialis</name>
    <dbReference type="NCBI Taxonomy" id="463025"/>
    <lineage>
        <taxon>Bacteria</taxon>
        <taxon>Pseudomonadati</taxon>
        <taxon>Pseudomonadota</taxon>
        <taxon>Betaproteobacteria</taxon>
        <taxon>Burkholderiales</taxon>
        <taxon>Alcaligenaceae</taxon>
        <taxon>Bordetella</taxon>
    </lineage>
</organism>
<dbReference type="GO" id="GO:0016787">
    <property type="term" value="F:hydrolase activity"/>
    <property type="evidence" value="ECO:0007669"/>
    <property type="project" value="UniProtKB-KW"/>
</dbReference>
<dbReference type="EMBL" id="CP016171">
    <property type="protein sequence ID" value="ANN74423.1"/>
    <property type="molecule type" value="Genomic_DNA"/>
</dbReference>
<dbReference type="InterPro" id="IPR007709">
    <property type="entry name" value="N-FG_amidohydro"/>
</dbReference>
<dbReference type="RefSeq" id="WP_066672426.1">
    <property type="nucleotide sequence ID" value="NZ_CP016171.1"/>
</dbReference>
<evidence type="ECO:0000313" key="1">
    <source>
        <dbReference type="EMBL" id="ANN74423.1"/>
    </source>
</evidence>
<dbReference type="Pfam" id="PF05013">
    <property type="entry name" value="FGase"/>
    <property type="match status" value="1"/>
</dbReference>